<gene>
    <name evidence="7" type="ORF">B0A77_10120</name>
</gene>
<keyword evidence="7" id="KW-0436">Ligase</keyword>
<evidence type="ECO:0000256" key="2">
    <source>
        <dbReference type="ARBA" id="ARBA00022692"/>
    </source>
</evidence>
<dbReference type="PANTHER" id="PTHR37422:SF17">
    <property type="entry name" value="O-ANTIGEN LIGASE"/>
    <property type="match status" value="1"/>
</dbReference>
<evidence type="ECO:0000256" key="4">
    <source>
        <dbReference type="ARBA" id="ARBA00023136"/>
    </source>
</evidence>
<feature type="transmembrane region" description="Helical" evidence="5">
    <location>
        <begin position="185"/>
        <end position="201"/>
    </location>
</feature>
<name>A0A2H3KC91_9FLAO</name>
<comment type="subcellular location">
    <subcellularLocation>
        <location evidence="1">Membrane</location>
        <topology evidence="1">Multi-pass membrane protein</topology>
    </subcellularLocation>
</comment>
<proteinExistence type="predicted"/>
<evidence type="ECO:0000256" key="3">
    <source>
        <dbReference type="ARBA" id="ARBA00022989"/>
    </source>
</evidence>
<dbReference type="InterPro" id="IPR051533">
    <property type="entry name" value="WaaL-like"/>
</dbReference>
<evidence type="ECO:0000256" key="1">
    <source>
        <dbReference type="ARBA" id="ARBA00004141"/>
    </source>
</evidence>
<feature type="domain" description="O-antigen ligase-related" evidence="6">
    <location>
        <begin position="214"/>
        <end position="348"/>
    </location>
</feature>
<evidence type="ECO:0000259" key="6">
    <source>
        <dbReference type="Pfam" id="PF04932"/>
    </source>
</evidence>
<dbReference type="InterPro" id="IPR007016">
    <property type="entry name" value="O-antigen_ligase-rel_domated"/>
</dbReference>
<dbReference type="Proteomes" id="UP000220828">
    <property type="component" value="Unassembled WGS sequence"/>
</dbReference>
<dbReference type="GO" id="GO:0016874">
    <property type="term" value="F:ligase activity"/>
    <property type="evidence" value="ECO:0007669"/>
    <property type="project" value="UniProtKB-KW"/>
</dbReference>
<dbReference type="PANTHER" id="PTHR37422">
    <property type="entry name" value="TEICHURONIC ACID BIOSYNTHESIS PROTEIN TUAE"/>
    <property type="match status" value="1"/>
</dbReference>
<evidence type="ECO:0000313" key="8">
    <source>
        <dbReference type="Proteomes" id="UP000220828"/>
    </source>
</evidence>
<feature type="transmembrane region" description="Helical" evidence="5">
    <location>
        <begin position="76"/>
        <end position="95"/>
    </location>
</feature>
<dbReference type="PROSITE" id="PS51257">
    <property type="entry name" value="PROKAR_LIPOPROTEIN"/>
    <property type="match status" value="1"/>
</dbReference>
<keyword evidence="2 5" id="KW-0812">Transmembrane</keyword>
<dbReference type="OrthoDB" id="635527at2"/>
<feature type="transmembrane region" description="Helical" evidence="5">
    <location>
        <begin position="101"/>
        <end position="120"/>
    </location>
</feature>
<evidence type="ECO:0000313" key="7">
    <source>
        <dbReference type="EMBL" id="PDS23728.1"/>
    </source>
</evidence>
<feature type="transmembrane region" description="Helical" evidence="5">
    <location>
        <begin position="250"/>
        <end position="269"/>
    </location>
</feature>
<feature type="transmembrane region" description="Helical" evidence="5">
    <location>
        <begin position="140"/>
        <end position="158"/>
    </location>
</feature>
<sequence>MKVNAINHEPFLKYMNNYLFIILFLMVGCFFTWSENVNITRAIKVVGRMGVMISSIVAYKKIVAYGAVNTLEHKNIYAPLFYIFFLFEGLISFSWSTNPGFSALQWFMTFQSFVFAYYFIKSLKLLDVFFEGHQIRLYHLLGNTVFGLQLIFVIGMWVDPVTFFRLTNGGEEARLGGIIMNPNELGMLAGVGIACLIFDLYRKQSKTWTIIKILVIFYALFYTGSRSSLIGALLIIFFHINQTERQGLKLAIVGGVLMVLPFAVNEIILKGGDKERLEEILTLTGRLPFWQALITEGLPREPLFGFGFMRIDYKEFFQSVHTYPGKMTHNTFMQVLMSLGFIGLVIVIFQLYFTISAFFKENSETKLMLIGIMIPIVINSFTEFGIFGESNYGILFYQLVIFSVSFRNHNLITSFQRLHLKKRRPDIDIEKMFKKNAT</sequence>
<accession>A0A2H3KC91</accession>
<feature type="transmembrane region" description="Helical" evidence="5">
    <location>
        <begin position="331"/>
        <end position="355"/>
    </location>
</feature>
<feature type="transmembrane region" description="Helical" evidence="5">
    <location>
        <begin position="12"/>
        <end position="33"/>
    </location>
</feature>
<organism evidence="7 8">
    <name type="scientific">Flavobacterium branchiophilum</name>
    <dbReference type="NCBI Taxonomy" id="55197"/>
    <lineage>
        <taxon>Bacteria</taxon>
        <taxon>Pseudomonadati</taxon>
        <taxon>Bacteroidota</taxon>
        <taxon>Flavobacteriia</taxon>
        <taxon>Flavobacteriales</taxon>
        <taxon>Flavobacteriaceae</taxon>
        <taxon>Flavobacterium</taxon>
    </lineage>
</organism>
<feature type="transmembrane region" description="Helical" evidence="5">
    <location>
        <begin position="367"/>
        <end position="388"/>
    </location>
</feature>
<dbReference type="Pfam" id="PF04932">
    <property type="entry name" value="Wzy_C"/>
    <property type="match status" value="1"/>
</dbReference>
<dbReference type="AlphaFoldDB" id="A0A2H3KC91"/>
<keyword evidence="4 5" id="KW-0472">Membrane</keyword>
<dbReference type="GO" id="GO:0016020">
    <property type="term" value="C:membrane"/>
    <property type="evidence" value="ECO:0007669"/>
    <property type="project" value="UniProtKB-SubCell"/>
</dbReference>
<protein>
    <submittedName>
        <fullName evidence="7">O-antigen ligase domain-containing protein</fullName>
    </submittedName>
</protein>
<dbReference type="EMBL" id="PCMW01000055">
    <property type="protein sequence ID" value="PDS23728.1"/>
    <property type="molecule type" value="Genomic_DNA"/>
</dbReference>
<comment type="caution">
    <text evidence="7">The sequence shown here is derived from an EMBL/GenBank/DDBJ whole genome shotgun (WGS) entry which is preliminary data.</text>
</comment>
<keyword evidence="3 5" id="KW-1133">Transmembrane helix</keyword>
<dbReference type="OMA" id="MNPNELG"/>
<feature type="transmembrane region" description="Helical" evidence="5">
    <location>
        <begin position="45"/>
        <end position="64"/>
    </location>
</feature>
<feature type="transmembrane region" description="Helical" evidence="5">
    <location>
        <begin position="213"/>
        <end position="238"/>
    </location>
</feature>
<evidence type="ECO:0000256" key="5">
    <source>
        <dbReference type="SAM" id="Phobius"/>
    </source>
</evidence>
<reference evidence="7 8" key="1">
    <citation type="submission" date="2017-09" db="EMBL/GenBank/DDBJ databases">
        <title>Whole genomes of Flavobacteriaceae.</title>
        <authorList>
            <person name="Stine C."/>
            <person name="Li C."/>
            <person name="Tadesse D."/>
        </authorList>
    </citation>
    <scope>NUCLEOTIDE SEQUENCE [LARGE SCALE GENOMIC DNA]</scope>
    <source>
        <strain evidence="7 8">ATCC 35036</strain>
    </source>
</reference>